<dbReference type="AlphaFoldDB" id="A0AA41H9D7"/>
<protein>
    <submittedName>
        <fullName evidence="8">Iron complex outermembrane receptor protein</fullName>
    </submittedName>
    <submittedName>
        <fullName evidence="7">TonB-dependent receptor</fullName>
    </submittedName>
</protein>
<evidence type="ECO:0000313" key="10">
    <source>
        <dbReference type="Proteomes" id="UP001162889"/>
    </source>
</evidence>
<dbReference type="InterPro" id="IPR039426">
    <property type="entry name" value="TonB-dep_rcpt-like"/>
</dbReference>
<feature type="signal peptide" evidence="4">
    <location>
        <begin position="1"/>
        <end position="18"/>
    </location>
</feature>
<evidence type="ECO:0000313" key="8">
    <source>
        <dbReference type="EMBL" id="MCP2010365.1"/>
    </source>
</evidence>
<evidence type="ECO:0000256" key="1">
    <source>
        <dbReference type="ARBA" id="ARBA00023065"/>
    </source>
</evidence>
<dbReference type="Proteomes" id="UP001155901">
    <property type="component" value="Unassembled WGS sequence"/>
</dbReference>
<dbReference type="EMBL" id="JAHTGR010000002">
    <property type="protein sequence ID" value="MBV6320001.1"/>
    <property type="molecule type" value="Genomic_DNA"/>
</dbReference>
<keyword evidence="7" id="KW-0675">Receptor</keyword>
<keyword evidence="10" id="KW-1185">Reference proteome</keyword>
<accession>A0AA41H9D7</accession>
<dbReference type="InterPro" id="IPR000531">
    <property type="entry name" value="Beta-barrel_TonB"/>
</dbReference>
<dbReference type="PANTHER" id="PTHR32552:SF81">
    <property type="entry name" value="TONB-DEPENDENT OUTER MEMBRANE RECEPTOR"/>
    <property type="match status" value="1"/>
</dbReference>
<dbReference type="InterPro" id="IPR012910">
    <property type="entry name" value="Plug_dom"/>
</dbReference>
<evidence type="ECO:0000256" key="2">
    <source>
        <dbReference type="ARBA" id="ARBA00023077"/>
    </source>
</evidence>
<feature type="domain" description="TonB-dependent receptor-like beta-barrel" evidence="5">
    <location>
        <begin position="330"/>
        <end position="850"/>
    </location>
</feature>
<organism evidence="7 9">
    <name type="scientific">Duganella violaceipulchra</name>
    <dbReference type="NCBI Taxonomy" id="2849652"/>
    <lineage>
        <taxon>Bacteria</taxon>
        <taxon>Pseudomonadati</taxon>
        <taxon>Pseudomonadota</taxon>
        <taxon>Betaproteobacteria</taxon>
        <taxon>Burkholderiales</taxon>
        <taxon>Oxalobacteraceae</taxon>
        <taxon>Telluria group</taxon>
        <taxon>Duganella</taxon>
    </lineage>
</organism>
<dbReference type="Pfam" id="PF00593">
    <property type="entry name" value="TonB_dep_Rec_b-barrel"/>
    <property type="match status" value="1"/>
</dbReference>
<gene>
    <name evidence="7" type="ORF">KVP70_03565</name>
    <name evidence="8" type="ORF">L1274_004105</name>
</gene>
<feature type="chain" id="PRO_5041253788" evidence="4">
    <location>
        <begin position="19"/>
        <end position="885"/>
    </location>
</feature>
<evidence type="ECO:0000259" key="6">
    <source>
        <dbReference type="Pfam" id="PF07715"/>
    </source>
</evidence>
<comment type="similarity">
    <text evidence="3">Belongs to the TonB-dependent receptor family.</text>
</comment>
<sequence length="885" mass="96551">MSLAIAGAFSLTAQHAFAAAEDAAAAAAAPKVVGADIDKDGIPEVKVTATRYATSLLKTPLAVTAFTQDKLTRQGITTLKGISGELPNVQMTEGNDSAVQITIRGISATNFTEIGDPSAGLHVAGLYSPRPQGAQALMFDLEQVEVLRGPQGTLFGRNSTAGSINIIPAKPEFGSTYGSSSYEMGSLHMKQLNMIQNIAVNDSLALRATFMKVKKDSRLNQLQDFTGYSDKGFGAVFPAGTPLVDQRYNTRVDAAHAYNNQDEWAGRLAARMKFGRDVEWLLTAEKFQNNGAGYVNVRDCDQAAGTRYACTRGQWDVLINVPGKTDMTINTVRSQATWNVNANTTLDYGFAWADQQRSQVHDDDNGFHPLPFQIEASLPLPSGGNWGTWPVKDSATRTHDSRYKSTVNELQLKQTFGALKYVAGLFWMHEKNQINFSQENLVYGPYGAPISQYYAQPDREIDAKAAFAQADWSFAPTWTGTAGARFSRDSKSDQGGMNYGGGSWGGGFPNAYYLGLINPGVPGSPGWRPHNGNDLTTAMGPNNGPQALLGFGDPTPNDHADSWRKLTWRLGLSKQINAQEMAYGSISTGYKSGGFGDKHDLCGGMVCVSGPTPNITYTPYGPETVINFELGYKAKLLQNRLGLSVVAFFQRYKDMQITGDNFFAQIIPKSPCTSDPACDIQHGWQTVNVAKVNIPGVEIEWDYKPWAGAKLGGFASYIKPTIHDYDSYNDGYLCNERIEFKSASQCPAMYSGPEARLRGRRARNLEGNTLPNAPKYTFGLNLSQDFNLDSGYKLVAWGGMRYQSKIYFDLLNFDDPHIGLSQKGYAKGDVSLKLISPDDKWNLDGYVRNVSDTWAKTWGGAATGGQMQAGYIEPRTVGVRLGINY</sequence>
<reference evidence="8" key="2">
    <citation type="submission" date="2022-03" db="EMBL/GenBank/DDBJ databases">
        <title>Genome Encyclopedia of Bacteria and Archaea VI: Functional Genomics of Type Strains.</title>
        <authorList>
            <person name="Whitman W."/>
        </authorList>
    </citation>
    <scope>NUCLEOTIDE SEQUENCE</scope>
    <source>
        <strain evidence="8">HSC-15S17</strain>
    </source>
</reference>
<evidence type="ECO:0000313" key="9">
    <source>
        <dbReference type="Proteomes" id="UP001155901"/>
    </source>
</evidence>
<evidence type="ECO:0000256" key="3">
    <source>
        <dbReference type="RuleBase" id="RU003357"/>
    </source>
</evidence>
<comment type="caution">
    <text evidence="7">The sequence shown here is derived from an EMBL/GenBank/DDBJ whole genome shotgun (WGS) entry which is preliminary data.</text>
</comment>
<name>A0AA41H9D7_9BURK</name>
<evidence type="ECO:0000313" key="7">
    <source>
        <dbReference type="EMBL" id="MBV6320001.1"/>
    </source>
</evidence>
<keyword evidence="1" id="KW-0813">Transport</keyword>
<dbReference type="GO" id="GO:0006811">
    <property type="term" value="P:monoatomic ion transport"/>
    <property type="evidence" value="ECO:0007669"/>
    <property type="project" value="UniProtKB-KW"/>
</dbReference>
<keyword evidence="2 3" id="KW-0798">TonB box</keyword>
<feature type="domain" description="TonB-dependent receptor plug" evidence="6">
    <location>
        <begin position="57"/>
        <end position="162"/>
    </location>
</feature>
<dbReference type="RefSeq" id="WP_217940701.1">
    <property type="nucleotide sequence ID" value="NZ_JAHTGR010000002.1"/>
</dbReference>
<keyword evidence="3" id="KW-0472">Membrane</keyword>
<dbReference type="Proteomes" id="UP001162889">
    <property type="component" value="Unassembled WGS sequence"/>
</dbReference>
<dbReference type="EMBL" id="JALJZU010000008">
    <property type="protein sequence ID" value="MCP2010365.1"/>
    <property type="molecule type" value="Genomic_DNA"/>
</dbReference>
<dbReference type="PANTHER" id="PTHR32552">
    <property type="entry name" value="FERRICHROME IRON RECEPTOR-RELATED"/>
    <property type="match status" value="1"/>
</dbReference>
<reference evidence="7" key="1">
    <citation type="submission" date="2021-07" db="EMBL/GenBank/DDBJ databases">
        <title>Characterization of violacein-producing bacteria and related species.</title>
        <authorList>
            <person name="Wilson H.S."/>
            <person name="De Leon M.E."/>
        </authorList>
    </citation>
    <scope>NUCLEOTIDE SEQUENCE</scope>
    <source>
        <strain evidence="7">HSC-15S17</strain>
    </source>
</reference>
<keyword evidence="4" id="KW-0732">Signal</keyword>
<comment type="subcellular location">
    <subcellularLocation>
        <location evidence="3">Cell outer membrane</location>
    </subcellularLocation>
</comment>
<evidence type="ECO:0000256" key="4">
    <source>
        <dbReference type="SAM" id="SignalP"/>
    </source>
</evidence>
<keyword evidence="1" id="KW-0406">Ion transport</keyword>
<proteinExistence type="inferred from homology"/>
<dbReference type="Pfam" id="PF07715">
    <property type="entry name" value="Plug"/>
    <property type="match status" value="1"/>
</dbReference>
<evidence type="ECO:0000259" key="5">
    <source>
        <dbReference type="Pfam" id="PF00593"/>
    </source>
</evidence>
<dbReference type="GO" id="GO:0009279">
    <property type="term" value="C:cell outer membrane"/>
    <property type="evidence" value="ECO:0007669"/>
    <property type="project" value="UniProtKB-SubCell"/>
</dbReference>